<comment type="caution">
    <text evidence="2">The sequence shown here is derived from an EMBL/GenBank/DDBJ whole genome shotgun (WGS) entry which is preliminary data.</text>
</comment>
<evidence type="ECO:0000313" key="2">
    <source>
        <dbReference type="EMBL" id="TWI94355.1"/>
    </source>
</evidence>
<dbReference type="Pfam" id="PF09922">
    <property type="entry name" value="LiaF-like_C"/>
    <property type="match status" value="1"/>
</dbReference>
<dbReference type="InterPro" id="IPR024425">
    <property type="entry name" value="LiaF-like_C"/>
</dbReference>
<gene>
    <name evidence="2" type="ORF">JN11_04746</name>
</gene>
<protein>
    <submittedName>
        <fullName evidence="2">Cell wall-active antibiotic response 4TMS protein YvqF</fullName>
    </submittedName>
</protein>
<evidence type="ECO:0000313" key="3">
    <source>
        <dbReference type="Proteomes" id="UP000317010"/>
    </source>
</evidence>
<sequence length="124" mass="13811">MNNAFQQTVNPDDYVSSTMVFGEMKKFIYSKNFRGGFVTNVFGRTELDFSQADIHGSVTIDISQTFGETIIKVPADWFIITHHAAIFAEVTDKRTDTLMADNKEKVLILKGYSAFGAVSILNCA</sequence>
<dbReference type="Proteomes" id="UP000317010">
    <property type="component" value="Unassembled WGS sequence"/>
</dbReference>
<keyword evidence="3" id="KW-1185">Reference proteome</keyword>
<evidence type="ECO:0000259" key="1">
    <source>
        <dbReference type="Pfam" id="PF09922"/>
    </source>
</evidence>
<reference evidence="2 3" key="1">
    <citation type="submission" date="2019-07" db="EMBL/GenBank/DDBJ databases">
        <title>Genomic Encyclopedia of Archaeal and Bacterial Type Strains, Phase II (KMG-II): from individual species to whole genera.</title>
        <authorList>
            <person name="Goeker M."/>
        </authorList>
    </citation>
    <scope>NUCLEOTIDE SEQUENCE [LARGE SCALE GENOMIC DNA]</scope>
    <source>
        <strain evidence="2 3">ATCC BAA-1854</strain>
    </source>
</reference>
<dbReference type="AlphaFoldDB" id="A0A562TLC3"/>
<organism evidence="2 3">
    <name type="scientific">Mucilaginibacter frigoritolerans</name>
    <dbReference type="NCBI Taxonomy" id="652788"/>
    <lineage>
        <taxon>Bacteria</taxon>
        <taxon>Pseudomonadati</taxon>
        <taxon>Bacteroidota</taxon>
        <taxon>Sphingobacteriia</taxon>
        <taxon>Sphingobacteriales</taxon>
        <taxon>Sphingobacteriaceae</taxon>
        <taxon>Mucilaginibacter</taxon>
    </lineage>
</organism>
<accession>A0A562TLC3</accession>
<dbReference type="EMBL" id="VLLI01000020">
    <property type="protein sequence ID" value="TWI94355.1"/>
    <property type="molecule type" value="Genomic_DNA"/>
</dbReference>
<proteinExistence type="predicted"/>
<dbReference type="RefSeq" id="WP_144916597.1">
    <property type="nucleotide sequence ID" value="NZ_VLLI01000020.1"/>
</dbReference>
<name>A0A562TLC3_9SPHI</name>
<dbReference type="OrthoDB" id="129627at2"/>
<feature type="domain" description="Cell wall-active antibiotics response LiaF-like C-terminal" evidence="1">
    <location>
        <begin position="38"/>
        <end position="100"/>
    </location>
</feature>